<sequence>MRSQFSAADALISTDYMVLLETIGQRLDQFDPALVVFKLKHPSGDDIYTLPTEIQWRKPPTTNGKWMRCWMRWGSSSDFYYRIGDEELEEDDYDVVDERR</sequence>
<organism evidence="1 2">
    <name type="scientific">Paraglomus brasilianum</name>
    <dbReference type="NCBI Taxonomy" id="144538"/>
    <lineage>
        <taxon>Eukaryota</taxon>
        <taxon>Fungi</taxon>
        <taxon>Fungi incertae sedis</taxon>
        <taxon>Mucoromycota</taxon>
        <taxon>Glomeromycotina</taxon>
        <taxon>Glomeromycetes</taxon>
        <taxon>Paraglomerales</taxon>
        <taxon>Paraglomeraceae</taxon>
        <taxon>Paraglomus</taxon>
    </lineage>
</organism>
<dbReference type="OrthoDB" id="10586682at2759"/>
<protein>
    <submittedName>
        <fullName evidence="1">6046_t:CDS:1</fullName>
    </submittedName>
</protein>
<proteinExistence type="predicted"/>
<reference evidence="1" key="1">
    <citation type="submission" date="2021-06" db="EMBL/GenBank/DDBJ databases">
        <authorList>
            <person name="Kallberg Y."/>
            <person name="Tangrot J."/>
            <person name="Rosling A."/>
        </authorList>
    </citation>
    <scope>NUCLEOTIDE SEQUENCE</scope>
    <source>
        <strain evidence="1">BR232B</strain>
    </source>
</reference>
<keyword evidence="2" id="KW-1185">Reference proteome</keyword>
<dbReference type="Proteomes" id="UP000789739">
    <property type="component" value="Unassembled WGS sequence"/>
</dbReference>
<dbReference type="EMBL" id="CAJVPI010000362">
    <property type="protein sequence ID" value="CAG8525167.1"/>
    <property type="molecule type" value="Genomic_DNA"/>
</dbReference>
<evidence type="ECO:0000313" key="1">
    <source>
        <dbReference type="EMBL" id="CAG8525167.1"/>
    </source>
</evidence>
<comment type="caution">
    <text evidence="1">The sequence shown here is derived from an EMBL/GenBank/DDBJ whole genome shotgun (WGS) entry which is preliminary data.</text>
</comment>
<dbReference type="AlphaFoldDB" id="A0A9N9ACH4"/>
<accession>A0A9N9ACH4</accession>
<evidence type="ECO:0000313" key="2">
    <source>
        <dbReference type="Proteomes" id="UP000789739"/>
    </source>
</evidence>
<gene>
    <name evidence="1" type="ORF">PBRASI_LOCUS3832</name>
</gene>
<name>A0A9N9ACH4_9GLOM</name>